<dbReference type="CDD" id="cd09083">
    <property type="entry name" value="EEP-1"/>
    <property type="match status" value="1"/>
</dbReference>
<keyword evidence="1" id="KW-0540">Nuclease</keyword>
<dbReference type="InterPro" id="IPR050410">
    <property type="entry name" value="CCR4/nocturin_mRNA_transcr"/>
</dbReference>
<sequence length="328" mass="36428">MGDTVSNTEKLPSSSPLPIRIITHNVRFATDNPEKHERLWENRLHHLTGHFKYHTRQFFSPQSTLVCMQEVLHGQVQDLSREAFGSPSSAADSTNSPSDWIHVGVGRDDGKTKGEYSPIFFRQSAWKCIHTETVWLNESGEVGKKGWDASSIRIVTCAVLESQASSNPYKTILALNTHLDDQGEIARREAAKLILQVATRLQFKYLPHFTFLTGDLNSEPTGDAYHVLNASGSGFVDARRLIADHGNADGKIYAYANELTFTGFDGDGAAKGKQRIDFVHLGISKSGEESTELENAKQMVQGYGVLPSRFDDEVWLSDHRAVVVDLLV</sequence>
<dbReference type="PANTHER" id="PTHR12121:SF36">
    <property type="entry name" value="ENDONUCLEASE_EXONUCLEASE_PHOSPHATASE DOMAIN-CONTAINING PROTEIN"/>
    <property type="match status" value="1"/>
</dbReference>
<dbReference type="Gene3D" id="3.60.10.10">
    <property type="entry name" value="Endonuclease/exonuclease/phosphatase"/>
    <property type="match status" value="1"/>
</dbReference>
<dbReference type="AlphaFoldDB" id="A0AAN6DP01"/>
<keyword evidence="2" id="KW-1185">Reference proteome</keyword>
<keyword evidence="1" id="KW-0255">Endonuclease</keyword>
<reference evidence="1" key="1">
    <citation type="journal article" date="2022" name="bioRxiv">
        <title>Deciphering the potential niche of two novel black yeast fungi from a biological soil crust based on their genomes, phenotypes, and melanin regulation.</title>
        <authorList>
            <consortium name="DOE Joint Genome Institute"/>
            <person name="Carr E.C."/>
            <person name="Barton Q."/>
            <person name="Grambo S."/>
            <person name="Sullivan M."/>
            <person name="Renfro C.M."/>
            <person name="Kuo A."/>
            <person name="Pangilinan J."/>
            <person name="Lipzen A."/>
            <person name="Keymanesh K."/>
            <person name="Savage E."/>
            <person name="Barry K."/>
            <person name="Grigoriev I.V."/>
            <person name="Riekhof W.R."/>
            <person name="Harris S.S."/>
        </authorList>
    </citation>
    <scope>NUCLEOTIDE SEQUENCE</scope>
    <source>
        <strain evidence="1">JF 03-4F</strain>
    </source>
</reference>
<keyword evidence="1" id="KW-0378">Hydrolase</keyword>
<name>A0AAN6DP01_9EURO</name>
<dbReference type="Proteomes" id="UP001203852">
    <property type="component" value="Unassembled WGS sequence"/>
</dbReference>
<dbReference type="InterPro" id="IPR036691">
    <property type="entry name" value="Endo/exonu/phosph_ase_sf"/>
</dbReference>
<evidence type="ECO:0000313" key="2">
    <source>
        <dbReference type="Proteomes" id="UP001203852"/>
    </source>
</evidence>
<dbReference type="SUPFAM" id="SSF56219">
    <property type="entry name" value="DNase I-like"/>
    <property type="match status" value="1"/>
</dbReference>
<gene>
    <name evidence="1" type="ORF">EDD36DRAFT_58563</name>
</gene>
<dbReference type="GO" id="GO:0000175">
    <property type="term" value="F:3'-5'-RNA exonuclease activity"/>
    <property type="evidence" value="ECO:0007669"/>
    <property type="project" value="TreeGrafter"/>
</dbReference>
<dbReference type="EMBL" id="MU404359">
    <property type="protein sequence ID" value="KAI1609866.1"/>
    <property type="molecule type" value="Genomic_DNA"/>
</dbReference>
<organism evidence="1 2">
    <name type="scientific">Exophiala viscosa</name>
    <dbReference type="NCBI Taxonomy" id="2486360"/>
    <lineage>
        <taxon>Eukaryota</taxon>
        <taxon>Fungi</taxon>
        <taxon>Dikarya</taxon>
        <taxon>Ascomycota</taxon>
        <taxon>Pezizomycotina</taxon>
        <taxon>Eurotiomycetes</taxon>
        <taxon>Chaetothyriomycetidae</taxon>
        <taxon>Chaetothyriales</taxon>
        <taxon>Herpotrichiellaceae</taxon>
        <taxon>Exophiala</taxon>
    </lineage>
</organism>
<proteinExistence type="predicted"/>
<dbReference type="GO" id="GO:0004519">
    <property type="term" value="F:endonuclease activity"/>
    <property type="evidence" value="ECO:0007669"/>
    <property type="project" value="UniProtKB-KW"/>
</dbReference>
<evidence type="ECO:0000313" key="1">
    <source>
        <dbReference type="EMBL" id="KAI1609866.1"/>
    </source>
</evidence>
<comment type="caution">
    <text evidence="1">The sequence shown here is derived from an EMBL/GenBank/DDBJ whole genome shotgun (WGS) entry which is preliminary data.</text>
</comment>
<protein>
    <submittedName>
        <fullName evidence="1">Endonuclease/exonuclease/phosphatase</fullName>
    </submittedName>
</protein>
<dbReference type="PANTHER" id="PTHR12121">
    <property type="entry name" value="CARBON CATABOLITE REPRESSOR PROTEIN 4"/>
    <property type="match status" value="1"/>
</dbReference>
<accession>A0AAN6DP01</accession>